<evidence type="ECO:0000313" key="7">
    <source>
        <dbReference type="EMBL" id="KEQ18705.1"/>
    </source>
</evidence>
<evidence type="ECO:0000313" key="5">
    <source>
        <dbReference type="EMBL" id="KEQ17566.1"/>
    </source>
</evidence>
<dbReference type="OrthoDB" id="9803231at2"/>
<dbReference type="Pfam" id="PF13936">
    <property type="entry name" value="HTH_38"/>
    <property type="match status" value="1"/>
</dbReference>
<reference evidence="5 8" key="1">
    <citation type="submission" date="2014-06" db="EMBL/GenBank/DDBJ databases">
        <title>Whole Genome Sequences of Three Symbiotic Endozoicomonas Bacteria.</title>
        <authorList>
            <person name="Neave M.J."/>
            <person name="Apprill A."/>
            <person name="Voolstra C.R."/>
        </authorList>
    </citation>
    <scope>NUCLEOTIDE SEQUENCE [LARGE SCALE GENOMIC DNA]</scope>
    <source>
        <strain evidence="5 8">DSM 25634</strain>
    </source>
</reference>
<dbReference type="eggNOG" id="COG2826">
    <property type="taxonomic scope" value="Bacteria"/>
</dbReference>
<accession>A0A081NGJ3</accession>
<dbReference type="Gene3D" id="3.30.420.10">
    <property type="entry name" value="Ribonuclease H-like superfamily/Ribonuclease H"/>
    <property type="match status" value="1"/>
</dbReference>
<feature type="domain" description="HTH cro/C1-type" evidence="2">
    <location>
        <begin position="26"/>
        <end position="45"/>
    </location>
</feature>
<dbReference type="PANTHER" id="PTHR10948">
    <property type="entry name" value="TRANSPOSASE"/>
    <property type="match status" value="1"/>
</dbReference>
<dbReference type="InterPro" id="IPR025246">
    <property type="entry name" value="IS30-like_HTH"/>
</dbReference>
<keyword evidence="8" id="KW-1185">Reference proteome</keyword>
<dbReference type="GO" id="GO:0015074">
    <property type="term" value="P:DNA integration"/>
    <property type="evidence" value="ECO:0007669"/>
    <property type="project" value="InterPro"/>
</dbReference>
<dbReference type="RefSeq" id="WP_034831994.1">
    <property type="nucleotide sequence ID" value="NZ_JOKH01000001.1"/>
</dbReference>
<dbReference type="AlphaFoldDB" id="A0A081NGJ3"/>
<evidence type="ECO:0000259" key="2">
    <source>
        <dbReference type="PROSITE" id="PS50943"/>
    </source>
</evidence>
<dbReference type="InterPro" id="IPR051917">
    <property type="entry name" value="Transposase-Integrase"/>
</dbReference>
<name>A0A081NGJ3_9GAMM</name>
<feature type="domain" description="Integrase catalytic" evidence="3">
    <location>
        <begin position="161"/>
        <end position="319"/>
    </location>
</feature>
<keyword evidence="1" id="KW-0233">DNA recombination</keyword>
<dbReference type="NCBIfam" id="NF033563">
    <property type="entry name" value="transpos_IS30"/>
    <property type="match status" value="1"/>
</dbReference>
<dbReference type="GO" id="GO:0003676">
    <property type="term" value="F:nucleic acid binding"/>
    <property type="evidence" value="ECO:0007669"/>
    <property type="project" value="InterPro"/>
</dbReference>
<dbReference type="PROSITE" id="PS50994">
    <property type="entry name" value="INTEGRASE"/>
    <property type="match status" value="1"/>
</dbReference>
<protein>
    <submittedName>
        <fullName evidence="5">Uncharacterized protein</fullName>
    </submittedName>
</protein>
<dbReference type="PANTHER" id="PTHR10948:SF23">
    <property type="entry name" value="TRANSPOSASE INSI FOR INSERTION SEQUENCE ELEMENT IS30A-RELATED"/>
    <property type="match status" value="1"/>
</dbReference>
<evidence type="ECO:0000313" key="4">
    <source>
        <dbReference type="EMBL" id="KEQ17557.1"/>
    </source>
</evidence>
<dbReference type="EMBL" id="JOKH01000001">
    <property type="protein sequence ID" value="KEQ18705.1"/>
    <property type="molecule type" value="Genomic_DNA"/>
</dbReference>
<evidence type="ECO:0000313" key="8">
    <source>
        <dbReference type="Proteomes" id="UP000028073"/>
    </source>
</evidence>
<dbReference type="GO" id="GO:0004803">
    <property type="term" value="F:transposase activity"/>
    <property type="evidence" value="ECO:0007669"/>
    <property type="project" value="TreeGrafter"/>
</dbReference>
<dbReference type="InterPro" id="IPR001387">
    <property type="entry name" value="Cro/C1-type_HTH"/>
</dbReference>
<dbReference type="InterPro" id="IPR012337">
    <property type="entry name" value="RNaseH-like_sf"/>
</dbReference>
<dbReference type="Proteomes" id="UP000028073">
    <property type="component" value="Unassembled WGS sequence"/>
</dbReference>
<dbReference type="EMBL" id="JOKH01000003">
    <property type="protein sequence ID" value="KEQ17566.1"/>
    <property type="molecule type" value="Genomic_DNA"/>
</dbReference>
<dbReference type="EMBL" id="JOKH01000001">
    <property type="protein sequence ID" value="KEQ18698.1"/>
    <property type="molecule type" value="Genomic_DNA"/>
</dbReference>
<evidence type="ECO:0000313" key="6">
    <source>
        <dbReference type="EMBL" id="KEQ18698.1"/>
    </source>
</evidence>
<sequence length="324" mass="35965">MNTQTKLYKQLTQGQRYQIEALLGTGLTQKEIAERIGTSAGTLSRELQRNTDGNGYCAETAHSMAIHRRVSARKYSKVDERQMPIIENGLLLGWSPENISCRMKIEIPEITLSHTTIYARIADNKASGGTLYKKLPRFGKRRCKGGKRKAGRSLIPNRVDITERPEVVDLRSRLGDWEGDTVFGQDAHLVTLVDRKSRFTLIDKVDNKQAETVADSMIKLLGRVSSVCTITLDNGGEFAAHEKVAKAVSADVFFAKPYASYQRGTNENTNGIIRRTWPKKMALGGLTAAEIREAELLINTMPRKVLGGRTPLEVYTGESLALIA</sequence>
<gene>
    <name evidence="6" type="ORF">GZ78_00850</name>
    <name evidence="7" type="ORF">GZ78_00885</name>
    <name evidence="4" type="ORF">GZ78_17590</name>
    <name evidence="5" type="ORF">GZ78_17670</name>
</gene>
<comment type="caution">
    <text evidence="5">The sequence shown here is derived from an EMBL/GenBank/DDBJ whole genome shotgun (WGS) entry which is preliminary data.</text>
</comment>
<dbReference type="GO" id="GO:0032196">
    <property type="term" value="P:transposition"/>
    <property type="evidence" value="ECO:0007669"/>
    <property type="project" value="TreeGrafter"/>
</dbReference>
<evidence type="ECO:0000256" key="1">
    <source>
        <dbReference type="ARBA" id="ARBA00023172"/>
    </source>
</evidence>
<dbReference type="EMBL" id="JOKH01000003">
    <property type="protein sequence ID" value="KEQ17557.1"/>
    <property type="molecule type" value="Genomic_DNA"/>
</dbReference>
<dbReference type="GO" id="GO:0005829">
    <property type="term" value="C:cytosol"/>
    <property type="evidence" value="ECO:0007669"/>
    <property type="project" value="TreeGrafter"/>
</dbReference>
<dbReference type="GO" id="GO:0006310">
    <property type="term" value="P:DNA recombination"/>
    <property type="evidence" value="ECO:0007669"/>
    <property type="project" value="UniProtKB-KW"/>
</dbReference>
<evidence type="ECO:0000259" key="3">
    <source>
        <dbReference type="PROSITE" id="PS50994"/>
    </source>
</evidence>
<dbReference type="InterPro" id="IPR001584">
    <property type="entry name" value="Integrase_cat-core"/>
</dbReference>
<organism evidence="5 8">
    <name type="scientific">Endozoicomonas numazuensis</name>
    <dbReference type="NCBI Taxonomy" id="1137799"/>
    <lineage>
        <taxon>Bacteria</taxon>
        <taxon>Pseudomonadati</taxon>
        <taxon>Pseudomonadota</taxon>
        <taxon>Gammaproteobacteria</taxon>
        <taxon>Oceanospirillales</taxon>
        <taxon>Endozoicomonadaceae</taxon>
        <taxon>Endozoicomonas</taxon>
    </lineage>
</organism>
<dbReference type="InterPro" id="IPR036397">
    <property type="entry name" value="RNaseH_sf"/>
</dbReference>
<dbReference type="SUPFAM" id="SSF53098">
    <property type="entry name" value="Ribonuclease H-like"/>
    <property type="match status" value="1"/>
</dbReference>
<proteinExistence type="predicted"/>
<dbReference type="InterPro" id="IPR053392">
    <property type="entry name" value="Transposase_IS30-like"/>
</dbReference>
<dbReference type="PROSITE" id="PS50943">
    <property type="entry name" value="HTH_CROC1"/>
    <property type="match status" value="1"/>
</dbReference>
<dbReference type="Pfam" id="PF00665">
    <property type="entry name" value="rve"/>
    <property type="match status" value="1"/>
</dbReference>